<dbReference type="Pfam" id="PF04237">
    <property type="entry name" value="YjbR"/>
    <property type="match status" value="1"/>
</dbReference>
<sequence>MHIEDFRDYCIAKKGVTEELPFDYDTLVFKVGGKMFALCSLSEYSKGIALKCNPARAIELRDQYPYQILPGYHMNKTHWNTVLPESGLDQQLIYRLIDESYSLVSSKLTKLVKAQIGLW</sequence>
<dbReference type="GO" id="GO:0003677">
    <property type="term" value="F:DNA binding"/>
    <property type="evidence" value="ECO:0007669"/>
    <property type="project" value="UniProtKB-KW"/>
</dbReference>
<gene>
    <name evidence="1" type="ORF">H8S84_02770</name>
</gene>
<dbReference type="InterPro" id="IPR038056">
    <property type="entry name" value="YjbR-like_sf"/>
</dbReference>
<dbReference type="Proteomes" id="UP000603640">
    <property type="component" value="Unassembled WGS sequence"/>
</dbReference>
<organism evidence="1 2">
    <name type="scientific">Pontibacter cellulosilyticus</name>
    <dbReference type="NCBI Taxonomy" id="1720253"/>
    <lineage>
        <taxon>Bacteria</taxon>
        <taxon>Pseudomonadati</taxon>
        <taxon>Bacteroidota</taxon>
        <taxon>Cytophagia</taxon>
        <taxon>Cytophagales</taxon>
        <taxon>Hymenobacteraceae</taxon>
        <taxon>Pontibacter</taxon>
    </lineage>
</organism>
<dbReference type="AlphaFoldDB" id="A0A923N4K8"/>
<dbReference type="InterPro" id="IPR058532">
    <property type="entry name" value="YjbR/MT2646/Rv2570-like"/>
</dbReference>
<proteinExistence type="predicted"/>
<evidence type="ECO:0000313" key="1">
    <source>
        <dbReference type="EMBL" id="MBC5991754.1"/>
    </source>
</evidence>
<dbReference type="Gene3D" id="3.90.1150.30">
    <property type="match status" value="1"/>
</dbReference>
<name>A0A923N4K8_9BACT</name>
<keyword evidence="2" id="KW-1185">Reference proteome</keyword>
<dbReference type="EMBL" id="JACRVF010000001">
    <property type="protein sequence ID" value="MBC5991754.1"/>
    <property type="molecule type" value="Genomic_DNA"/>
</dbReference>
<dbReference type="PANTHER" id="PTHR35145:SF1">
    <property type="entry name" value="CYTOPLASMIC PROTEIN"/>
    <property type="match status" value="1"/>
</dbReference>
<dbReference type="InterPro" id="IPR007351">
    <property type="entry name" value="YjbR"/>
</dbReference>
<comment type="caution">
    <text evidence="1">The sequence shown here is derived from an EMBL/GenBank/DDBJ whole genome shotgun (WGS) entry which is preliminary data.</text>
</comment>
<evidence type="ECO:0000313" key="2">
    <source>
        <dbReference type="Proteomes" id="UP000603640"/>
    </source>
</evidence>
<protein>
    <submittedName>
        <fullName evidence="1">MmcQ/YjbR family DNA-binding protein</fullName>
    </submittedName>
</protein>
<accession>A0A923N4K8</accession>
<dbReference type="SUPFAM" id="SSF142906">
    <property type="entry name" value="YjbR-like"/>
    <property type="match status" value="1"/>
</dbReference>
<keyword evidence="1" id="KW-0238">DNA-binding</keyword>
<reference evidence="1" key="1">
    <citation type="submission" date="2020-08" db="EMBL/GenBank/DDBJ databases">
        <title>Pontibacter sp. SD6 16S ribosomal RNA gene Genome sequencing and assembly.</title>
        <authorList>
            <person name="Kang M."/>
        </authorList>
    </citation>
    <scope>NUCLEOTIDE SEQUENCE</scope>
    <source>
        <strain evidence="1">SD6</strain>
    </source>
</reference>
<dbReference type="PANTHER" id="PTHR35145">
    <property type="entry name" value="CYTOPLASMIC PROTEIN-RELATED"/>
    <property type="match status" value="1"/>
</dbReference>